<proteinExistence type="inferred from homology"/>
<gene>
    <name evidence="6" type="ORF">CMV_027065</name>
</gene>
<feature type="domain" description="Exocyst complex subunit Exo70 C-terminal" evidence="5">
    <location>
        <begin position="285"/>
        <end position="370"/>
    </location>
</feature>
<evidence type="ECO:0000256" key="2">
    <source>
        <dbReference type="ARBA" id="ARBA00022448"/>
    </source>
</evidence>
<feature type="region of interest" description="Disordered" evidence="4">
    <location>
        <begin position="118"/>
        <end position="140"/>
    </location>
</feature>
<keyword evidence="2 3" id="KW-0813">Transport</keyword>
<evidence type="ECO:0000256" key="4">
    <source>
        <dbReference type="SAM" id="MobiDB-lite"/>
    </source>
</evidence>
<evidence type="ECO:0000256" key="1">
    <source>
        <dbReference type="ARBA" id="ARBA00006756"/>
    </source>
</evidence>
<sequence length="374" mass="41849">MAARPSQSRHGSSIHHSISISQSFLSLSTSTTTMTDINTAQHIVQSLNTLVRADENNEENLIDPKAVDELREIETRMVRQVYRERSFSLVAGSFFPSAKSEAGSGSWDWNETNPDSPLNISSLFPSNKSETDSSPEFSRSNSDSIMSIFLPATSPIDSPENYEIIVRSRSIPSYSIMSIFPPAMSEIGSPDNYEIIFRNPSIPSYYHFFPPDMSDTDSYGSSTPNHQLSIPSLYLPPNDSETDNSSSLVNGISLDERVVILEIKKLSVREVQKIKWNLLDKKMEKWIQAVKILVRLILSGEKSLSDQIFSGADETKEIRFNETVKGCVMRLLDFGKAVASGRRLPENLFRILEMYDVMAKALAQMEGLITDDVV</sequence>
<dbReference type="Gene3D" id="1.20.1280.170">
    <property type="entry name" value="Exocyst complex component Exo70"/>
    <property type="match status" value="1"/>
</dbReference>
<dbReference type="OrthoDB" id="1922221at2759"/>
<evidence type="ECO:0000313" key="7">
    <source>
        <dbReference type="Proteomes" id="UP000737018"/>
    </source>
</evidence>
<dbReference type="PANTHER" id="PTHR12542:SF142">
    <property type="entry name" value="EXOCYST SUBUNIT EXO70 FAMILY PROTEIN"/>
    <property type="match status" value="1"/>
</dbReference>
<dbReference type="SUPFAM" id="SSF74788">
    <property type="entry name" value="Cullin repeat-like"/>
    <property type="match status" value="1"/>
</dbReference>
<keyword evidence="7" id="KW-1185">Reference proteome</keyword>
<dbReference type="EMBL" id="JRKL02008746">
    <property type="protein sequence ID" value="KAF3946696.1"/>
    <property type="molecule type" value="Genomic_DNA"/>
</dbReference>
<dbReference type="InterPro" id="IPR046364">
    <property type="entry name" value="Exo70_C"/>
</dbReference>
<dbReference type="GO" id="GO:0000145">
    <property type="term" value="C:exocyst"/>
    <property type="evidence" value="ECO:0007669"/>
    <property type="project" value="InterPro"/>
</dbReference>
<dbReference type="InterPro" id="IPR016159">
    <property type="entry name" value="Cullin_repeat-like_dom_sf"/>
</dbReference>
<reference evidence="6" key="1">
    <citation type="submission" date="2020-03" db="EMBL/GenBank/DDBJ databases">
        <title>Castanea mollissima Vanexum genome sequencing.</title>
        <authorList>
            <person name="Staton M."/>
        </authorList>
    </citation>
    <scope>NUCLEOTIDE SEQUENCE</scope>
    <source>
        <tissue evidence="6">Leaf</tissue>
    </source>
</reference>
<dbReference type="Proteomes" id="UP000737018">
    <property type="component" value="Unassembled WGS sequence"/>
</dbReference>
<evidence type="ECO:0000259" key="5">
    <source>
        <dbReference type="Pfam" id="PF03081"/>
    </source>
</evidence>
<protein>
    <recommendedName>
        <fullName evidence="3">Exocyst subunit Exo70 family protein</fullName>
    </recommendedName>
</protein>
<keyword evidence="3" id="KW-0268">Exocytosis</keyword>
<comment type="function">
    <text evidence="3">Component of the exocyst complex.</text>
</comment>
<dbReference type="Pfam" id="PF03081">
    <property type="entry name" value="Exo70_C"/>
    <property type="match status" value="1"/>
</dbReference>
<dbReference type="InterPro" id="IPR004140">
    <property type="entry name" value="Exo70"/>
</dbReference>
<dbReference type="AlphaFoldDB" id="A0A8J4QIS0"/>
<evidence type="ECO:0000313" key="6">
    <source>
        <dbReference type="EMBL" id="KAF3946696.1"/>
    </source>
</evidence>
<keyword evidence="3" id="KW-0653">Protein transport</keyword>
<dbReference type="GO" id="GO:0006887">
    <property type="term" value="P:exocytosis"/>
    <property type="evidence" value="ECO:0007669"/>
    <property type="project" value="UniProtKB-KW"/>
</dbReference>
<dbReference type="GO" id="GO:0015031">
    <property type="term" value="P:protein transport"/>
    <property type="evidence" value="ECO:0007669"/>
    <property type="project" value="UniProtKB-KW"/>
</dbReference>
<comment type="similarity">
    <text evidence="1 3">Belongs to the EXO70 family.</text>
</comment>
<evidence type="ECO:0000256" key="3">
    <source>
        <dbReference type="RuleBase" id="RU365026"/>
    </source>
</evidence>
<accession>A0A8J4QIS0</accession>
<comment type="caution">
    <text evidence="6">The sequence shown here is derived from an EMBL/GenBank/DDBJ whole genome shotgun (WGS) entry which is preliminary data.</text>
</comment>
<name>A0A8J4QIS0_9ROSI</name>
<dbReference type="GO" id="GO:0005546">
    <property type="term" value="F:phosphatidylinositol-4,5-bisphosphate binding"/>
    <property type="evidence" value="ECO:0007669"/>
    <property type="project" value="InterPro"/>
</dbReference>
<dbReference type="PANTHER" id="PTHR12542">
    <property type="entry name" value="EXOCYST COMPLEX PROTEIN EXO70"/>
    <property type="match status" value="1"/>
</dbReference>
<organism evidence="6 7">
    <name type="scientific">Castanea mollissima</name>
    <name type="common">Chinese chestnut</name>
    <dbReference type="NCBI Taxonomy" id="60419"/>
    <lineage>
        <taxon>Eukaryota</taxon>
        <taxon>Viridiplantae</taxon>
        <taxon>Streptophyta</taxon>
        <taxon>Embryophyta</taxon>
        <taxon>Tracheophyta</taxon>
        <taxon>Spermatophyta</taxon>
        <taxon>Magnoliopsida</taxon>
        <taxon>eudicotyledons</taxon>
        <taxon>Gunneridae</taxon>
        <taxon>Pentapetalae</taxon>
        <taxon>rosids</taxon>
        <taxon>fabids</taxon>
        <taxon>Fagales</taxon>
        <taxon>Fagaceae</taxon>
        <taxon>Castanea</taxon>
    </lineage>
</organism>
<feature type="non-terminal residue" evidence="6">
    <location>
        <position position="374"/>
    </location>
</feature>